<feature type="transmembrane region" description="Helical" evidence="1">
    <location>
        <begin position="60"/>
        <end position="79"/>
    </location>
</feature>
<keyword evidence="3" id="KW-1185">Reference proteome</keyword>
<evidence type="ECO:0000313" key="2">
    <source>
        <dbReference type="EMBL" id="MBB6328643.1"/>
    </source>
</evidence>
<organism evidence="2 3">
    <name type="scientific">Algoriphagus iocasae</name>
    <dbReference type="NCBI Taxonomy" id="1836499"/>
    <lineage>
        <taxon>Bacteria</taxon>
        <taxon>Pseudomonadati</taxon>
        <taxon>Bacteroidota</taxon>
        <taxon>Cytophagia</taxon>
        <taxon>Cytophagales</taxon>
        <taxon>Cyclobacteriaceae</taxon>
        <taxon>Algoriphagus</taxon>
    </lineage>
</organism>
<comment type="caution">
    <text evidence="2">The sequence shown here is derived from an EMBL/GenBank/DDBJ whole genome shotgun (WGS) entry which is preliminary data.</text>
</comment>
<dbReference type="RefSeq" id="WP_184497923.1">
    <property type="nucleotide sequence ID" value="NZ_JACIJO010000004.1"/>
</dbReference>
<protein>
    <submittedName>
        <fullName evidence="2">Uncharacterized protein</fullName>
    </submittedName>
</protein>
<keyword evidence="1" id="KW-0812">Transmembrane</keyword>
<name>A0A841MNU0_9BACT</name>
<dbReference type="Proteomes" id="UP000588604">
    <property type="component" value="Unassembled WGS sequence"/>
</dbReference>
<evidence type="ECO:0000256" key="1">
    <source>
        <dbReference type="SAM" id="Phobius"/>
    </source>
</evidence>
<sequence>MKKYSPNPDLWSKIQQQKDFDSQVKMHASNLPQRMPKADLWNAIEKELDQKKPMIPLWKYLAVAASLAFILMLSGLAYWKVGDNKTDNQLITEVVVPVEETVKPENNSPVQLESTTEEIIKTKSNALKEETPEKPKIKRSNLEPLELPEIERTGLTIENTLISELIFPPKQEELAQETFHKVQISWGLKEKIKVRTQFASSETDPLLNQQVSRMEPSKNSIKIKFQK</sequence>
<dbReference type="EMBL" id="JACIJO010000004">
    <property type="protein sequence ID" value="MBB6328643.1"/>
    <property type="molecule type" value="Genomic_DNA"/>
</dbReference>
<accession>A0A841MNU0</accession>
<evidence type="ECO:0000313" key="3">
    <source>
        <dbReference type="Proteomes" id="UP000588604"/>
    </source>
</evidence>
<reference evidence="2 3" key="1">
    <citation type="submission" date="2020-08" db="EMBL/GenBank/DDBJ databases">
        <title>Genomic Encyclopedia of Type Strains, Phase IV (KMG-IV): sequencing the most valuable type-strain genomes for metagenomic binning, comparative biology and taxonomic classification.</title>
        <authorList>
            <person name="Goeker M."/>
        </authorList>
    </citation>
    <scope>NUCLEOTIDE SEQUENCE [LARGE SCALE GENOMIC DNA]</scope>
    <source>
        <strain evidence="2 3">DSM 102044</strain>
    </source>
</reference>
<dbReference type="AlphaFoldDB" id="A0A841MNU0"/>
<gene>
    <name evidence="2" type="ORF">FHS59_004299</name>
</gene>
<keyword evidence="1" id="KW-1133">Transmembrane helix</keyword>
<proteinExistence type="predicted"/>
<keyword evidence="1" id="KW-0472">Membrane</keyword>